<dbReference type="RefSeq" id="WP_377360771.1">
    <property type="nucleotide sequence ID" value="NZ_JBHTCM010000028.1"/>
</dbReference>
<dbReference type="SUPFAM" id="SSF103039">
    <property type="entry name" value="CheC-like"/>
    <property type="match status" value="1"/>
</dbReference>
<dbReference type="PANTHER" id="PTHR30034:SF3">
    <property type="entry name" value="FLAGELLAR MOTOR SWITCH PROTEIN FLIM"/>
    <property type="match status" value="1"/>
</dbReference>
<evidence type="ECO:0000256" key="8">
    <source>
        <dbReference type="ARBA" id="ARBA00023143"/>
    </source>
</evidence>
<evidence type="ECO:0000259" key="12">
    <source>
        <dbReference type="Pfam" id="PF01052"/>
    </source>
</evidence>
<keyword evidence="14" id="KW-1185">Reference proteome</keyword>
<keyword evidence="4 11" id="KW-0145">Chemotaxis</keyword>
<dbReference type="Gene3D" id="3.40.1550.10">
    <property type="entry name" value="CheC-like"/>
    <property type="match status" value="1"/>
</dbReference>
<evidence type="ECO:0000256" key="6">
    <source>
        <dbReference type="ARBA" id="ARBA00022779"/>
    </source>
</evidence>
<dbReference type="EMBL" id="JBHTCM010000028">
    <property type="protein sequence ID" value="MFC7335237.1"/>
    <property type="molecule type" value="Genomic_DNA"/>
</dbReference>
<keyword evidence="13" id="KW-0282">Flagellum</keyword>
<dbReference type="PANTHER" id="PTHR30034">
    <property type="entry name" value="FLAGELLAR MOTOR SWITCH PROTEIN FLIM"/>
    <property type="match status" value="1"/>
</dbReference>
<sequence>MIDQPDETAPADEDEALVAWEAMVAGSEKTLSQTEIDRLLDVDDSKSVRTRSVIDQIVNSSFVNYDRLPMLDVVFDRLVRLLNTSFRNLTSGTVEVTVQQIASVRFGDYLSGIPLPSLIAVVRAEEWDNHCLLTVDSELIYSIVDILLGGRRSDPAPIDGRPYTVIERALAERLIRTVLKDLGTAFSPLSAVGFACERVETTPQFAVITRSNNACISARFQVALDGRGGCVSLLIPYATLEPIRDLLLQMFMGEKFGRDSMWETHLKNELRRTSVDLSAVLGQAQVSLTDLLAWKEGTQLVLDMRPEAQALLTCGHVPMFVGEMGQRNGNIAIRIDADLGAQDEVIHGLLQR</sequence>
<organism evidence="13 14">
    <name type="scientific">Rhodocista pekingensis</name>
    <dbReference type="NCBI Taxonomy" id="201185"/>
    <lineage>
        <taxon>Bacteria</taxon>
        <taxon>Pseudomonadati</taxon>
        <taxon>Pseudomonadota</taxon>
        <taxon>Alphaproteobacteria</taxon>
        <taxon>Rhodospirillales</taxon>
        <taxon>Azospirillaceae</taxon>
        <taxon>Rhodocista</taxon>
    </lineage>
</organism>
<dbReference type="SUPFAM" id="SSF101801">
    <property type="entry name" value="Surface presentation of antigens (SPOA)"/>
    <property type="match status" value="1"/>
</dbReference>
<comment type="caution">
    <text evidence="13">The sequence shown here is derived from an EMBL/GenBank/DDBJ whole genome shotgun (WGS) entry which is preliminary data.</text>
</comment>
<dbReference type="InterPro" id="IPR028976">
    <property type="entry name" value="CheC-like_sf"/>
</dbReference>
<evidence type="ECO:0000256" key="10">
    <source>
        <dbReference type="NCBIfam" id="TIGR01397"/>
    </source>
</evidence>
<dbReference type="InterPro" id="IPR001689">
    <property type="entry name" value="Flag_FliM"/>
</dbReference>
<evidence type="ECO:0000313" key="13">
    <source>
        <dbReference type="EMBL" id="MFC7335237.1"/>
    </source>
</evidence>
<dbReference type="Gene3D" id="2.30.330.10">
    <property type="entry name" value="SpoA-like"/>
    <property type="match status" value="1"/>
</dbReference>
<comment type="function">
    <text evidence="9 11">FliM is one of three proteins (FliG, FliN, FliM) that forms the rotor-mounted switch complex (C ring), located at the base of the basal body. This complex interacts with the CheY and CheZ chemotaxis proteins, in addition to contacting components of the motor that determine the direction of flagellar rotation.</text>
</comment>
<protein>
    <recommendedName>
        <fullName evidence="2 10">Flagellar motor switch protein FliM</fullName>
    </recommendedName>
</protein>
<keyword evidence="3 11" id="KW-1003">Cell membrane</keyword>
<dbReference type="PIRSF" id="PIRSF002888">
    <property type="entry name" value="FliM"/>
    <property type="match status" value="1"/>
</dbReference>
<evidence type="ECO:0000256" key="2">
    <source>
        <dbReference type="ARBA" id="ARBA00021898"/>
    </source>
</evidence>
<dbReference type="PRINTS" id="PR00955">
    <property type="entry name" value="FLGMOTORFLIM"/>
</dbReference>
<keyword evidence="6 11" id="KW-0283">Flagellar rotation</keyword>
<keyword evidence="7 11" id="KW-0472">Membrane</keyword>
<dbReference type="InterPro" id="IPR001543">
    <property type="entry name" value="FliN-like_C"/>
</dbReference>
<comment type="subcellular location">
    <subcellularLocation>
        <location evidence="11">Cell inner membrane</location>
        <topology evidence="11">Peripheral membrane protein</topology>
    </subcellularLocation>
    <subcellularLocation>
        <location evidence="11">Bacterial flagellum basal body</location>
    </subcellularLocation>
</comment>
<evidence type="ECO:0000256" key="5">
    <source>
        <dbReference type="ARBA" id="ARBA00022519"/>
    </source>
</evidence>
<evidence type="ECO:0000256" key="4">
    <source>
        <dbReference type="ARBA" id="ARBA00022500"/>
    </source>
</evidence>
<dbReference type="Proteomes" id="UP001596456">
    <property type="component" value="Unassembled WGS sequence"/>
</dbReference>
<comment type="similarity">
    <text evidence="1 11">Belongs to the FliM family.</text>
</comment>
<feature type="domain" description="Flagellar motor switch protein FliN-like C-terminal" evidence="12">
    <location>
        <begin position="269"/>
        <end position="336"/>
    </location>
</feature>
<keyword evidence="13" id="KW-0966">Cell projection</keyword>
<keyword evidence="13" id="KW-0969">Cilium</keyword>
<accession>A0ABW2L185</accession>
<dbReference type="Pfam" id="PF02154">
    <property type="entry name" value="FliM"/>
    <property type="match status" value="1"/>
</dbReference>
<keyword evidence="8 11" id="KW-0975">Bacterial flagellum</keyword>
<evidence type="ECO:0000256" key="11">
    <source>
        <dbReference type="PIRNR" id="PIRNR002888"/>
    </source>
</evidence>
<reference evidence="14" key="1">
    <citation type="journal article" date="2019" name="Int. J. Syst. Evol. Microbiol.">
        <title>The Global Catalogue of Microorganisms (GCM) 10K type strain sequencing project: providing services to taxonomists for standard genome sequencing and annotation.</title>
        <authorList>
            <consortium name="The Broad Institute Genomics Platform"/>
            <consortium name="The Broad Institute Genome Sequencing Center for Infectious Disease"/>
            <person name="Wu L."/>
            <person name="Ma J."/>
        </authorList>
    </citation>
    <scope>NUCLEOTIDE SEQUENCE [LARGE SCALE GENOMIC DNA]</scope>
    <source>
        <strain evidence="14">CGMCC 1.16275</strain>
    </source>
</reference>
<dbReference type="NCBIfam" id="TIGR01397">
    <property type="entry name" value="fliM_switch"/>
    <property type="match status" value="1"/>
</dbReference>
<dbReference type="InterPro" id="IPR036429">
    <property type="entry name" value="SpoA-like_sf"/>
</dbReference>
<gene>
    <name evidence="13" type="primary">fliM</name>
    <name evidence="13" type="ORF">ACFQPS_18870</name>
</gene>
<evidence type="ECO:0000256" key="7">
    <source>
        <dbReference type="ARBA" id="ARBA00023136"/>
    </source>
</evidence>
<name>A0ABW2L185_9PROT</name>
<dbReference type="CDD" id="cd17908">
    <property type="entry name" value="FliM"/>
    <property type="match status" value="1"/>
</dbReference>
<evidence type="ECO:0000256" key="9">
    <source>
        <dbReference type="ARBA" id="ARBA00025044"/>
    </source>
</evidence>
<dbReference type="Pfam" id="PF01052">
    <property type="entry name" value="FliMN_C"/>
    <property type="match status" value="1"/>
</dbReference>
<evidence type="ECO:0000256" key="3">
    <source>
        <dbReference type="ARBA" id="ARBA00022475"/>
    </source>
</evidence>
<proteinExistence type="inferred from homology"/>
<evidence type="ECO:0000256" key="1">
    <source>
        <dbReference type="ARBA" id="ARBA00011049"/>
    </source>
</evidence>
<evidence type="ECO:0000313" key="14">
    <source>
        <dbReference type="Proteomes" id="UP001596456"/>
    </source>
</evidence>
<keyword evidence="5 11" id="KW-0997">Cell inner membrane</keyword>